<dbReference type="eggNOG" id="ENOG502QV2R">
    <property type="taxonomic scope" value="Eukaryota"/>
</dbReference>
<dbReference type="GO" id="GO:0005975">
    <property type="term" value="P:carbohydrate metabolic process"/>
    <property type="evidence" value="ECO:0007669"/>
    <property type="project" value="InterPro"/>
</dbReference>
<sequence>MADARSLVAKANNVGSLILMALVFGSCVANGEYLGGRRGLAANSGNPTVFDITKFGAVGDGSTNSFKAFLNTWIKVCASPVPATLLVPKGEFLTGPVIFAGPCESKITVEVHGTVSATTSGYATPEWILFEHVDNVVLTGTGTFHGKGEKVWAADGCGKKLQCNLPPTDSRVAISDVLFKNVRGTSITKDVVQIMCSKSLPCKGVNVVDVNLNFVGKNGGGSDGSLVGALCDHANVIFGGKLSFPLCPK</sequence>
<evidence type="ECO:0000256" key="8">
    <source>
        <dbReference type="RuleBase" id="RU361169"/>
    </source>
</evidence>
<comment type="similarity">
    <text evidence="2 8">Belongs to the glycosyl hydrolase 28 family.</text>
</comment>
<keyword evidence="10" id="KW-1185">Reference proteome</keyword>
<evidence type="ECO:0000313" key="9">
    <source>
        <dbReference type="EMBL" id="KFK42630.1"/>
    </source>
</evidence>
<dbReference type="Gramene" id="KFK42630">
    <property type="protein sequence ID" value="KFK42630"/>
    <property type="gene ID" value="AALP_AA1G020100"/>
</dbReference>
<evidence type="ECO:0000256" key="2">
    <source>
        <dbReference type="ARBA" id="ARBA00008834"/>
    </source>
</evidence>
<dbReference type="EMBL" id="CM002869">
    <property type="protein sequence ID" value="KFK42630.1"/>
    <property type="molecule type" value="Genomic_DNA"/>
</dbReference>
<evidence type="ECO:0000256" key="5">
    <source>
        <dbReference type="ARBA" id="ARBA00022801"/>
    </source>
</evidence>
<evidence type="ECO:0000313" key="10">
    <source>
        <dbReference type="Proteomes" id="UP000029120"/>
    </source>
</evidence>
<dbReference type="Gene3D" id="2.160.20.10">
    <property type="entry name" value="Single-stranded right-handed beta-helix, Pectin lyase-like"/>
    <property type="match status" value="2"/>
</dbReference>
<evidence type="ECO:0000256" key="6">
    <source>
        <dbReference type="ARBA" id="ARBA00023295"/>
    </source>
</evidence>
<gene>
    <name evidence="9" type="ordered locus">AALP_Aa1g020100</name>
</gene>
<dbReference type="GO" id="GO:0004650">
    <property type="term" value="F:polygalacturonase activity"/>
    <property type="evidence" value="ECO:0007669"/>
    <property type="project" value="InterPro"/>
</dbReference>
<dbReference type="InterPro" id="IPR000743">
    <property type="entry name" value="Glyco_hydro_28"/>
</dbReference>
<reference evidence="10" key="1">
    <citation type="journal article" date="2015" name="Nat. Plants">
        <title>Genome expansion of Arabis alpina linked with retrotransposition and reduced symmetric DNA methylation.</title>
        <authorList>
            <person name="Willing E.M."/>
            <person name="Rawat V."/>
            <person name="Mandakova T."/>
            <person name="Maumus F."/>
            <person name="James G.V."/>
            <person name="Nordstroem K.J."/>
            <person name="Becker C."/>
            <person name="Warthmann N."/>
            <person name="Chica C."/>
            <person name="Szarzynska B."/>
            <person name="Zytnicki M."/>
            <person name="Albani M.C."/>
            <person name="Kiefer C."/>
            <person name="Bergonzi S."/>
            <person name="Castaings L."/>
            <person name="Mateos J.L."/>
            <person name="Berns M.C."/>
            <person name="Bujdoso N."/>
            <person name="Piofczyk T."/>
            <person name="de Lorenzo L."/>
            <person name="Barrero-Sicilia C."/>
            <person name="Mateos I."/>
            <person name="Piednoel M."/>
            <person name="Hagmann J."/>
            <person name="Chen-Min-Tao R."/>
            <person name="Iglesias-Fernandez R."/>
            <person name="Schuster S.C."/>
            <person name="Alonso-Blanco C."/>
            <person name="Roudier F."/>
            <person name="Carbonero P."/>
            <person name="Paz-Ares J."/>
            <person name="Davis S.J."/>
            <person name="Pecinka A."/>
            <person name="Quesneville H."/>
            <person name="Colot V."/>
            <person name="Lysak M.A."/>
            <person name="Weigel D."/>
            <person name="Coupland G."/>
            <person name="Schneeberger K."/>
        </authorList>
    </citation>
    <scope>NUCLEOTIDE SEQUENCE [LARGE SCALE GENOMIC DNA]</scope>
    <source>
        <strain evidence="10">cv. Pajares</strain>
    </source>
</reference>
<proteinExistence type="inferred from homology"/>
<dbReference type="InterPro" id="IPR011050">
    <property type="entry name" value="Pectin_lyase_fold/virulence"/>
</dbReference>
<protein>
    <recommendedName>
        <fullName evidence="11">Pectate lyase superfamily protein domain-containing protein</fullName>
    </recommendedName>
</protein>
<comment type="subcellular location">
    <subcellularLocation>
        <location evidence="1">Secreted</location>
        <location evidence="1">Cell wall</location>
    </subcellularLocation>
</comment>
<dbReference type="PROSITE" id="PS51257">
    <property type="entry name" value="PROKAR_LIPOPROTEIN"/>
    <property type="match status" value="1"/>
</dbReference>
<dbReference type="OrthoDB" id="187139at2759"/>
<keyword evidence="4" id="KW-0964">Secreted</keyword>
<keyword evidence="3" id="KW-0134">Cell wall</keyword>
<evidence type="ECO:0000256" key="7">
    <source>
        <dbReference type="ARBA" id="ARBA00023316"/>
    </source>
</evidence>
<dbReference type="InterPro" id="IPR012334">
    <property type="entry name" value="Pectin_lyas_fold"/>
</dbReference>
<dbReference type="GO" id="GO:0071555">
    <property type="term" value="P:cell wall organization"/>
    <property type="evidence" value="ECO:0007669"/>
    <property type="project" value="UniProtKB-KW"/>
</dbReference>
<accession>A0A087HKH8</accession>
<organism evidence="9 10">
    <name type="scientific">Arabis alpina</name>
    <name type="common">Alpine rock-cress</name>
    <dbReference type="NCBI Taxonomy" id="50452"/>
    <lineage>
        <taxon>Eukaryota</taxon>
        <taxon>Viridiplantae</taxon>
        <taxon>Streptophyta</taxon>
        <taxon>Embryophyta</taxon>
        <taxon>Tracheophyta</taxon>
        <taxon>Spermatophyta</taxon>
        <taxon>Magnoliopsida</taxon>
        <taxon>eudicotyledons</taxon>
        <taxon>Gunneridae</taxon>
        <taxon>Pentapetalae</taxon>
        <taxon>rosids</taxon>
        <taxon>malvids</taxon>
        <taxon>Brassicales</taxon>
        <taxon>Brassicaceae</taxon>
        <taxon>Arabideae</taxon>
        <taxon>Arabis</taxon>
    </lineage>
</organism>
<evidence type="ECO:0000256" key="3">
    <source>
        <dbReference type="ARBA" id="ARBA00022512"/>
    </source>
</evidence>
<name>A0A087HKH8_ARAAL</name>
<dbReference type="OMA" id="ARNMTFD"/>
<dbReference type="Pfam" id="PF00295">
    <property type="entry name" value="Glyco_hydro_28"/>
    <property type="match status" value="2"/>
</dbReference>
<keyword evidence="7" id="KW-0961">Cell wall biogenesis/degradation</keyword>
<evidence type="ECO:0000256" key="1">
    <source>
        <dbReference type="ARBA" id="ARBA00004191"/>
    </source>
</evidence>
<evidence type="ECO:0008006" key="11">
    <source>
        <dbReference type="Google" id="ProtNLM"/>
    </source>
</evidence>
<dbReference type="SUPFAM" id="SSF51126">
    <property type="entry name" value="Pectin lyase-like"/>
    <property type="match status" value="2"/>
</dbReference>
<dbReference type="AlphaFoldDB" id="A0A087HKH8"/>
<keyword evidence="6 8" id="KW-0326">Glycosidase</keyword>
<dbReference type="PANTHER" id="PTHR31375">
    <property type="match status" value="1"/>
</dbReference>
<keyword evidence="5 8" id="KW-0378">Hydrolase</keyword>
<evidence type="ECO:0000256" key="4">
    <source>
        <dbReference type="ARBA" id="ARBA00022525"/>
    </source>
</evidence>
<dbReference type="Proteomes" id="UP000029120">
    <property type="component" value="Chromosome 1"/>
</dbReference>